<reference evidence="2 3" key="1">
    <citation type="submission" date="2022-03" db="EMBL/GenBank/DDBJ databases">
        <authorList>
            <person name="Macdonald S."/>
            <person name="Ahmed S."/>
            <person name="Newling K."/>
        </authorList>
    </citation>
    <scope>NUCLEOTIDE SEQUENCE [LARGE SCALE GENOMIC DNA]</scope>
</reference>
<protein>
    <recommendedName>
        <fullName evidence="1">DUF577 domain-containing protein</fullName>
    </recommendedName>
</protein>
<dbReference type="InterPro" id="IPR007598">
    <property type="entry name" value="DUF577"/>
</dbReference>
<evidence type="ECO:0000313" key="3">
    <source>
        <dbReference type="Proteomes" id="UP001642260"/>
    </source>
</evidence>
<accession>A0ABC8JX24</accession>
<dbReference type="PANTHER" id="PTHR31861">
    <property type="entry name" value="OS10G0507500 PROTEIN"/>
    <property type="match status" value="1"/>
</dbReference>
<gene>
    <name evidence="2" type="ORF">ERUC_LOCUS15838</name>
</gene>
<dbReference type="EMBL" id="CAKOAT010148154">
    <property type="protein sequence ID" value="CAH8342321.1"/>
    <property type="molecule type" value="Genomic_DNA"/>
</dbReference>
<organism evidence="2 3">
    <name type="scientific">Eruca vesicaria subsp. sativa</name>
    <name type="common">Garden rocket</name>
    <name type="synonym">Eruca sativa</name>
    <dbReference type="NCBI Taxonomy" id="29727"/>
    <lineage>
        <taxon>Eukaryota</taxon>
        <taxon>Viridiplantae</taxon>
        <taxon>Streptophyta</taxon>
        <taxon>Embryophyta</taxon>
        <taxon>Tracheophyta</taxon>
        <taxon>Spermatophyta</taxon>
        <taxon>Magnoliopsida</taxon>
        <taxon>eudicotyledons</taxon>
        <taxon>Gunneridae</taxon>
        <taxon>Pentapetalae</taxon>
        <taxon>rosids</taxon>
        <taxon>malvids</taxon>
        <taxon>Brassicales</taxon>
        <taxon>Brassicaceae</taxon>
        <taxon>Brassiceae</taxon>
        <taxon>Eruca</taxon>
    </lineage>
</organism>
<feature type="domain" description="DUF577" evidence="1">
    <location>
        <begin position="393"/>
        <end position="574"/>
    </location>
</feature>
<evidence type="ECO:0000259" key="1">
    <source>
        <dbReference type="Pfam" id="PF04510"/>
    </source>
</evidence>
<name>A0ABC8JX24_ERUVS</name>
<sequence>MAEEEEAAMEDQWIGAMEESWSHMSKARDFLKTETCKEVAVLIDALFKNQESSEYKSARAVYECCVANFPEFLTLKLLKVHRSCSTSSLLRFRTIYLLSQAITEFRNRNFHFSLPLLRDAKPLVISCLEMKESDCKILRRIVSFVAYNVAMLDDGGWEELNGCILKLPPRRAFHVFLDVPAVSDNFINLQVMKRVLNEAERVLLKPEKVRVQDWVLALETVIKIGVHVVDSKTKSSLIKRVRSSVLKSAKDVVKKGKGEFVDRVFEDLKMFLARDGNLCKYNKHQRTFVADLALKIASCRHKSKKDRDKVKSEISRVLRKPNKYCHDDDDDDQIAGFEVDWCNHLATLSALEVLTVFAETDLEERSRELAIRRLNILLSHHTINKGMIDISVMRQLQPLLISCLKEHRLSVSDSMFKLLGEVVFHVANEVLSNQEDTTWFHLWDYIASQCKTQFEKAVYIFQSLTMELDDMDILIPVIDNLLPEINTRLNPPIQLLLVEDNTCWVLAFVGAFCAAIRLVEVTSHADSVKEITYKMIGSVRELVERGGREVGVVRRAFRDLEKVVKKQVKWYSTSDYLFVKGLLSRLYAIKAMKMESRMVLWRINVILNRGVHDGLKEIPKSDLDWLTKHDQEA</sequence>
<dbReference type="InterPro" id="IPR016024">
    <property type="entry name" value="ARM-type_fold"/>
</dbReference>
<comment type="caution">
    <text evidence="2">The sequence shown here is derived from an EMBL/GenBank/DDBJ whole genome shotgun (WGS) entry which is preliminary data.</text>
</comment>
<dbReference type="SUPFAM" id="SSF48371">
    <property type="entry name" value="ARM repeat"/>
    <property type="match status" value="1"/>
</dbReference>
<dbReference type="PANTHER" id="PTHR31861:SF22">
    <property type="entry name" value="DUF577 DOMAIN-CONTAINING PROTEIN"/>
    <property type="match status" value="1"/>
</dbReference>
<dbReference type="AlphaFoldDB" id="A0ABC8JX24"/>
<dbReference type="Proteomes" id="UP001642260">
    <property type="component" value="Unassembled WGS sequence"/>
</dbReference>
<keyword evidence="3" id="KW-1185">Reference proteome</keyword>
<evidence type="ECO:0000313" key="2">
    <source>
        <dbReference type="EMBL" id="CAH8342321.1"/>
    </source>
</evidence>
<proteinExistence type="predicted"/>
<feature type="domain" description="DUF577" evidence="1">
    <location>
        <begin position="117"/>
        <end position="282"/>
    </location>
</feature>
<dbReference type="Pfam" id="PF04510">
    <property type="entry name" value="DUF577"/>
    <property type="match status" value="2"/>
</dbReference>